<dbReference type="AlphaFoldDB" id="A0A938YG46"/>
<dbReference type="Gene3D" id="3.30.70.100">
    <property type="match status" value="1"/>
</dbReference>
<organism evidence="1 2">
    <name type="scientific">Nakamurella leprariae</name>
    <dbReference type="NCBI Taxonomy" id="2803911"/>
    <lineage>
        <taxon>Bacteria</taxon>
        <taxon>Bacillati</taxon>
        <taxon>Actinomycetota</taxon>
        <taxon>Actinomycetes</taxon>
        <taxon>Nakamurellales</taxon>
        <taxon>Nakamurellaceae</taxon>
        <taxon>Nakamurella</taxon>
    </lineage>
</organism>
<protein>
    <submittedName>
        <fullName evidence="1">EthD family reductase</fullName>
    </submittedName>
</protein>
<sequence>MTTKITVIYDNPVDPESFESTYPRAQVDLARALPGVQSVESSKVWPKEDGSPTPAYRMLDLSFPDYDTASRAVTTPEAGAFLASVQSAATGGVRILFSDVEVTL</sequence>
<dbReference type="RefSeq" id="WP_205262211.1">
    <property type="nucleotide sequence ID" value="NZ_JAERWK010000025.1"/>
</dbReference>
<dbReference type="NCBIfam" id="TIGR02118">
    <property type="entry name" value="EthD family reductase"/>
    <property type="match status" value="1"/>
</dbReference>
<dbReference type="InterPro" id="IPR009799">
    <property type="entry name" value="EthD_dom"/>
</dbReference>
<dbReference type="GO" id="GO:0016491">
    <property type="term" value="F:oxidoreductase activity"/>
    <property type="evidence" value="ECO:0007669"/>
    <property type="project" value="InterPro"/>
</dbReference>
<dbReference type="InterPro" id="IPR011008">
    <property type="entry name" value="Dimeric_a/b-barrel"/>
</dbReference>
<gene>
    <name evidence="1" type="ORF">JL106_18410</name>
</gene>
<name>A0A938YG46_9ACTN</name>
<keyword evidence="2" id="KW-1185">Reference proteome</keyword>
<dbReference type="Proteomes" id="UP000663792">
    <property type="component" value="Unassembled WGS sequence"/>
</dbReference>
<evidence type="ECO:0000313" key="2">
    <source>
        <dbReference type="Proteomes" id="UP000663792"/>
    </source>
</evidence>
<dbReference type="SUPFAM" id="SSF54909">
    <property type="entry name" value="Dimeric alpha+beta barrel"/>
    <property type="match status" value="1"/>
</dbReference>
<proteinExistence type="predicted"/>
<reference evidence="1" key="1">
    <citation type="submission" date="2021-01" db="EMBL/GenBank/DDBJ databases">
        <title>YIM 132084 draft genome.</title>
        <authorList>
            <person name="An D."/>
        </authorList>
    </citation>
    <scope>NUCLEOTIDE SEQUENCE</scope>
    <source>
        <strain evidence="1">YIM 132084</strain>
    </source>
</reference>
<comment type="caution">
    <text evidence="1">The sequence shown here is derived from an EMBL/GenBank/DDBJ whole genome shotgun (WGS) entry which is preliminary data.</text>
</comment>
<dbReference type="EMBL" id="JAERWK010000025">
    <property type="protein sequence ID" value="MBM9469264.1"/>
    <property type="molecule type" value="Genomic_DNA"/>
</dbReference>
<evidence type="ECO:0000313" key="1">
    <source>
        <dbReference type="EMBL" id="MBM9469264.1"/>
    </source>
</evidence>
<accession>A0A938YG46</accession>